<dbReference type="PANTHER" id="PTHR20953">
    <property type="entry name" value="KINASE-RELATED"/>
    <property type="match status" value="1"/>
</dbReference>
<sequence>MLKVIAHLLPPELYERISLLPHPLQTGLEEVRVREDRPLELVSLGKSGFLTDRGGWSDTPQQAFKPSAELCRKLLGRLTGHSLYAMEEELKKGYITVTGGHRVGLAGRTVLEHGEVKAIRDIGGFNIRIAREAVGAADRLAPQLADSSRRTILSTLIIGPPRMGKTTMLRDLARIVSSGAWKDPAQAGWPGRRVAIVDERSEIAASVKGVPSFDVGPRTDVMDACPKAEGMMMMLRSMSPEVIMADEIGRAEDAAAVREAAHAGVAVVATAHASSLEEAKGRPILRELLLEGTFSRCVILSRGHSGFMAQAIALRHSQPTAREPTADFVVGGGGP</sequence>
<dbReference type="RefSeq" id="WP_089523834.1">
    <property type="nucleotide sequence ID" value="NZ_NMUQ01000001.1"/>
</dbReference>
<dbReference type="GO" id="GO:0005524">
    <property type="term" value="F:ATP binding"/>
    <property type="evidence" value="ECO:0007669"/>
    <property type="project" value="UniProtKB-KW"/>
</dbReference>
<dbReference type="InterPro" id="IPR014217">
    <property type="entry name" value="Spore_III_AA"/>
</dbReference>
<dbReference type="InterPro" id="IPR003593">
    <property type="entry name" value="AAA+_ATPase"/>
</dbReference>
<dbReference type="SUPFAM" id="SSF52540">
    <property type="entry name" value="P-loop containing nucleoside triphosphate hydrolases"/>
    <property type="match status" value="1"/>
</dbReference>
<dbReference type="OrthoDB" id="9768243at2"/>
<name>A0A229P3X5_9BACL</name>
<reference evidence="4 5" key="1">
    <citation type="submission" date="2017-07" db="EMBL/GenBank/DDBJ databases">
        <title>Paenibacillus herberti R33 genome sequencing and assembly.</title>
        <authorList>
            <person name="Su W."/>
        </authorList>
    </citation>
    <scope>NUCLEOTIDE SEQUENCE [LARGE SCALE GENOMIC DNA]</scope>
    <source>
        <strain evidence="4 5">R33</strain>
    </source>
</reference>
<dbReference type="InterPro" id="IPR045735">
    <property type="entry name" value="Spore_III_AA_AAA+_ATPase"/>
</dbReference>
<dbReference type="EMBL" id="NMUQ01000001">
    <property type="protein sequence ID" value="OXM16751.1"/>
    <property type="molecule type" value="Genomic_DNA"/>
</dbReference>
<accession>A0A229P3X5</accession>
<dbReference type="Pfam" id="PF19568">
    <property type="entry name" value="Spore_III_AA"/>
    <property type="match status" value="1"/>
</dbReference>
<feature type="domain" description="AAA+ ATPase" evidence="3">
    <location>
        <begin position="151"/>
        <end position="304"/>
    </location>
</feature>
<gene>
    <name evidence="4" type="primary">spoIIIAA</name>
    <name evidence="4" type="ORF">CGZ75_08870</name>
</gene>
<comment type="caution">
    <text evidence="4">The sequence shown here is derived from an EMBL/GenBank/DDBJ whole genome shotgun (WGS) entry which is preliminary data.</text>
</comment>
<dbReference type="AlphaFoldDB" id="A0A229P3X5"/>
<dbReference type="InterPro" id="IPR027417">
    <property type="entry name" value="P-loop_NTPase"/>
</dbReference>
<evidence type="ECO:0000259" key="3">
    <source>
        <dbReference type="SMART" id="SM00382"/>
    </source>
</evidence>
<evidence type="ECO:0000313" key="4">
    <source>
        <dbReference type="EMBL" id="OXM16751.1"/>
    </source>
</evidence>
<keyword evidence="2" id="KW-0067">ATP-binding</keyword>
<dbReference type="PANTHER" id="PTHR20953:SF3">
    <property type="entry name" value="P-LOOP CONTAINING NUCLEOSIDE TRIPHOSPHATE HYDROLASES SUPERFAMILY PROTEIN"/>
    <property type="match status" value="1"/>
</dbReference>
<dbReference type="SMART" id="SM00382">
    <property type="entry name" value="AAA"/>
    <property type="match status" value="1"/>
</dbReference>
<dbReference type="Gene3D" id="3.40.50.300">
    <property type="entry name" value="P-loop containing nucleotide triphosphate hydrolases"/>
    <property type="match status" value="1"/>
</dbReference>
<evidence type="ECO:0000256" key="1">
    <source>
        <dbReference type="ARBA" id="ARBA00022741"/>
    </source>
</evidence>
<dbReference type="Proteomes" id="UP000215145">
    <property type="component" value="Unassembled WGS sequence"/>
</dbReference>
<keyword evidence="1" id="KW-0547">Nucleotide-binding</keyword>
<evidence type="ECO:0000256" key="2">
    <source>
        <dbReference type="ARBA" id="ARBA00022840"/>
    </source>
</evidence>
<organism evidence="4 5">
    <name type="scientific">Paenibacillus herberti</name>
    <dbReference type="NCBI Taxonomy" id="1619309"/>
    <lineage>
        <taxon>Bacteria</taxon>
        <taxon>Bacillati</taxon>
        <taxon>Bacillota</taxon>
        <taxon>Bacilli</taxon>
        <taxon>Bacillales</taxon>
        <taxon>Paenibacillaceae</taxon>
        <taxon>Paenibacillus</taxon>
    </lineage>
</organism>
<keyword evidence="5" id="KW-1185">Reference proteome</keyword>
<protein>
    <submittedName>
        <fullName evidence="4">Stage III sporulation protein AA</fullName>
    </submittedName>
</protein>
<evidence type="ECO:0000313" key="5">
    <source>
        <dbReference type="Proteomes" id="UP000215145"/>
    </source>
</evidence>
<proteinExistence type="predicted"/>
<dbReference type="NCBIfam" id="TIGR02858">
    <property type="entry name" value="spore_III_AA"/>
    <property type="match status" value="1"/>
</dbReference>